<organism evidence="1 2">
    <name type="scientific">Corynebacterium lemuris</name>
    <dbReference type="NCBI Taxonomy" id="1859292"/>
    <lineage>
        <taxon>Bacteria</taxon>
        <taxon>Bacillati</taxon>
        <taxon>Actinomycetota</taxon>
        <taxon>Actinomycetes</taxon>
        <taxon>Mycobacteriales</taxon>
        <taxon>Corynebacteriaceae</taxon>
        <taxon>Corynebacterium</taxon>
    </lineage>
</organism>
<evidence type="ECO:0000313" key="2">
    <source>
        <dbReference type="Proteomes" id="UP001205965"/>
    </source>
</evidence>
<reference evidence="1 2" key="1">
    <citation type="submission" date="2022-08" db="EMBL/GenBank/DDBJ databases">
        <title>YIM 101645 draft genome.</title>
        <authorList>
            <person name="Chen X."/>
        </authorList>
    </citation>
    <scope>NUCLEOTIDE SEQUENCE [LARGE SCALE GENOMIC DNA]</scope>
    <source>
        <strain evidence="1 2">YIM 101645</strain>
    </source>
</reference>
<accession>A0ABT2FX18</accession>
<keyword evidence="2" id="KW-1185">Reference proteome</keyword>
<evidence type="ECO:0000313" key="1">
    <source>
        <dbReference type="EMBL" id="MCS5479790.1"/>
    </source>
</evidence>
<sequence length="136" mass="15629">MSSESDSFFNGKVILGDVPLTPEEIEKRIREVVERLEKAPLIIKRRHEAAREAERNLRSEYARAFFEHRSKGMSLKECELQARLDTDPAREERDIAEVSLTYARDIARQLEQHLRALQTQSASLRAAFPMAGRGFS</sequence>
<proteinExistence type="predicted"/>
<dbReference type="Proteomes" id="UP001205965">
    <property type="component" value="Unassembled WGS sequence"/>
</dbReference>
<gene>
    <name evidence="1" type="ORF">NYP18_08970</name>
</gene>
<comment type="caution">
    <text evidence="1">The sequence shown here is derived from an EMBL/GenBank/DDBJ whole genome shotgun (WGS) entry which is preliminary data.</text>
</comment>
<name>A0ABT2FX18_9CORY</name>
<dbReference type="EMBL" id="JANWTC010000006">
    <property type="protein sequence ID" value="MCS5479790.1"/>
    <property type="molecule type" value="Genomic_DNA"/>
</dbReference>
<protein>
    <submittedName>
        <fullName evidence="1">Uncharacterized protein</fullName>
    </submittedName>
</protein>
<dbReference type="RefSeq" id="WP_259427860.1">
    <property type="nucleotide sequence ID" value="NZ_JANWTC010000006.1"/>
</dbReference>